<dbReference type="EMBL" id="JABBVZ010000061">
    <property type="protein sequence ID" value="NMP23681.1"/>
    <property type="molecule type" value="Genomic_DNA"/>
</dbReference>
<dbReference type="Pfam" id="PF08544">
    <property type="entry name" value="GHMP_kinases_C"/>
    <property type="match status" value="1"/>
</dbReference>
<evidence type="ECO:0000256" key="3">
    <source>
        <dbReference type="ARBA" id="ARBA00012103"/>
    </source>
</evidence>
<comment type="subcellular location">
    <subcellularLocation>
        <location evidence="1">Cytoplasm</location>
    </subcellularLocation>
</comment>
<reference evidence="15 16" key="1">
    <citation type="submission" date="2020-04" db="EMBL/GenBank/DDBJ databases">
        <authorList>
            <person name="Zhang R."/>
            <person name="Schippers A."/>
        </authorList>
    </citation>
    <scope>NUCLEOTIDE SEQUENCE [LARGE SCALE GENOMIC DNA]</scope>
    <source>
        <strain evidence="15 16">DSM 109850</strain>
    </source>
</reference>
<dbReference type="GO" id="GO:0005829">
    <property type="term" value="C:cytosol"/>
    <property type="evidence" value="ECO:0007669"/>
    <property type="project" value="TreeGrafter"/>
</dbReference>
<feature type="domain" description="GHMP kinase N-terminal" evidence="13">
    <location>
        <begin position="76"/>
        <end position="149"/>
    </location>
</feature>
<evidence type="ECO:0000256" key="4">
    <source>
        <dbReference type="ARBA" id="ARBA00022490"/>
    </source>
</evidence>
<comment type="pathway">
    <text evidence="12">Isoprenoid biosynthesis; isopentenyl diphosphate biosynthesis via mevalonate pathway; isopentenyl diphosphate from (R)-mevalonate: step 1/3.</text>
</comment>
<evidence type="ECO:0000256" key="5">
    <source>
        <dbReference type="ARBA" id="ARBA00022516"/>
    </source>
</evidence>
<evidence type="ECO:0000256" key="1">
    <source>
        <dbReference type="ARBA" id="ARBA00004496"/>
    </source>
</evidence>
<keyword evidence="9" id="KW-0067">ATP-binding</keyword>
<dbReference type="SUPFAM" id="SSF55060">
    <property type="entry name" value="GHMP Kinase, C-terminal domain"/>
    <property type="match status" value="1"/>
</dbReference>
<dbReference type="InterPro" id="IPR020568">
    <property type="entry name" value="Ribosomal_Su5_D2-typ_SF"/>
</dbReference>
<dbReference type="InterPro" id="IPR006203">
    <property type="entry name" value="GHMP_knse_ATP-bd_CS"/>
</dbReference>
<dbReference type="PANTHER" id="PTHR43290:SF2">
    <property type="entry name" value="MEVALONATE KINASE"/>
    <property type="match status" value="1"/>
</dbReference>
<keyword evidence="4" id="KW-0963">Cytoplasm</keyword>
<accession>A0A7Y0L6K5</accession>
<keyword evidence="7" id="KW-0547">Nucleotide-binding</keyword>
<evidence type="ECO:0000256" key="11">
    <source>
        <dbReference type="ARBA" id="ARBA00023098"/>
    </source>
</evidence>
<evidence type="ECO:0000256" key="10">
    <source>
        <dbReference type="ARBA" id="ARBA00022842"/>
    </source>
</evidence>
<proteinExistence type="inferred from homology"/>
<dbReference type="Pfam" id="PF00288">
    <property type="entry name" value="GHMP_kinases_N"/>
    <property type="match status" value="1"/>
</dbReference>
<dbReference type="GO" id="GO:0005524">
    <property type="term" value="F:ATP binding"/>
    <property type="evidence" value="ECO:0007669"/>
    <property type="project" value="UniProtKB-KW"/>
</dbReference>
<dbReference type="PROSITE" id="PS00627">
    <property type="entry name" value="GHMP_KINASES_ATP"/>
    <property type="match status" value="1"/>
</dbReference>
<gene>
    <name evidence="15" type="primary">mvk</name>
    <name evidence="15" type="ORF">HIJ39_15160</name>
</gene>
<keyword evidence="6 15" id="KW-0808">Transferase</keyword>
<evidence type="ECO:0000313" key="16">
    <source>
        <dbReference type="Proteomes" id="UP000533476"/>
    </source>
</evidence>
<evidence type="ECO:0000256" key="6">
    <source>
        <dbReference type="ARBA" id="ARBA00022679"/>
    </source>
</evidence>
<name>A0A7Y0L6K5_9FIRM</name>
<keyword evidence="10" id="KW-0460">Magnesium</keyword>
<dbReference type="Gene3D" id="3.30.230.10">
    <property type="match status" value="1"/>
</dbReference>
<dbReference type="EC" id="2.7.1.36" evidence="3"/>
<dbReference type="InterPro" id="IPR036554">
    <property type="entry name" value="GHMP_kinase_C_sf"/>
</dbReference>
<dbReference type="Proteomes" id="UP000533476">
    <property type="component" value="Unassembled WGS sequence"/>
</dbReference>
<comment type="similarity">
    <text evidence="2">Belongs to the GHMP kinase family. Mevalonate kinase subfamily.</text>
</comment>
<dbReference type="InterPro" id="IPR006204">
    <property type="entry name" value="GHMP_kinase_N_dom"/>
</dbReference>
<dbReference type="UniPathway" id="UPA00057">
    <property type="reaction ID" value="UER00098"/>
</dbReference>
<dbReference type="Gene3D" id="3.30.70.890">
    <property type="entry name" value="GHMP kinase, C-terminal domain"/>
    <property type="match status" value="1"/>
</dbReference>
<dbReference type="NCBIfam" id="TIGR00549">
    <property type="entry name" value="mevalon_kin"/>
    <property type="match status" value="1"/>
</dbReference>
<protein>
    <recommendedName>
        <fullName evidence="3">mevalonate kinase</fullName>
        <ecNumber evidence="3">2.7.1.36</ecNumber>
    </recommendedName>
</protein>
<dbReference type="RefSeq" id="WP_169101173.1">
    <property type="nucleotide sequence ID" value="NZ_JABBVZ010000061.1"/>
</dbReference>
<dbReference type="InterPro" id="IPR006205">
    <property type="entry name" value="Mev_gal_kin"/>
</dbReference>
<evidence type="ECO:0000313" key="15">
    <source>
        <dbReference type="EMBL" id="NMP23681.1"/>
    </source>
</evidence>
<evidence type="ECO:0000256" key="8">
    <source>
        <dbReference type="ARBA" id="ARBA00022777"/>
    </source>
</evidence>
<evidence type="ECO:0000259" key="13">
    <source>
        <dbReference type="Pfam" id="PF00288"/>
    </source>
</evidence>
<dbReference type="PRINTS" id="PR00959">
    <property type="entry name" value="MEVGALKINASE"/>
</dbReference>
<sequence length="313" mass="32610">MTLTNQGTGRAHGKAILMGEHAVVYGFPAIAVPLPDLKVTATATLREGDSWLACSYYQGPLGDVPGELAGLHLLVAEVLKRFRWQWSVGVSIESDIPAGYGLGSSAAVAAAVARALYHLADAALSREALLDLVAISETVCHGAPSGVDALVTTGLNPLWFVRGNSPELISIPVPMFLVVATSSQSSNTRDTVQQVRVMQERLGSGAGPVHRIGALTVASRTAIERGDYPYLGALMIEGHRELAALNVTTPELEHLIATAIHHHALGAKLTGGGGGGSIIVLAQDACQQRQLADVLSTAGAVRVWTPVIQGATS</sequence>
<comment type="caution">
    <text evidence="15">The sequence shown here is derived from an EMBL/GenBank/DDBJ whole genome shotgun (WGS) entry which is preliminary data.</text>
</comment>
<keyword evidence="16" id="KW-1185">Reference proteome</keyword>
<keyword evidence="11" id="KW-0443">Lipid metabolism</keyword>
<keyword evidence="8 15" id="KW-0418">Kinase</keyword>
<dbReference type="InterPro" id="IPR013750">
    <property type="entry name" value="GHMP_kinase_C_dom"/>
</dbReference>
<evidence type="ECO:0000256" key="12">
    <source>
        <dbReference type="ARBA" id="ARBA00029438"/>
    </source>
</evidence>
<feature type="domain" description="GHMP kinase C-terminal" evidence="14">
    <location>
        <begin position="221"/>
        <end position="298"/>
    </location>
</feature>
<dbReference type="SUPFAM" id="SSF54211">
    <property type="entry name" value="Ribosomal protein S5 domain 2-like"/>
    <property type="match status" value="1"/>
</dbReference>
<evidence type="ECO:0000256" key="2">
    <source>
        <dbReference type="ARBA" id="ARBA00006495"/>
    </source>
</evidence>
<keyword evidence="5" id="KW-0444">Lipid biosynthesis</keyword>
<evidence type="ECO:0000256" key="7">
    <source>
        <dbReference type="ARBA" id="ARBA00022741"/>
    </source>
</evidence>
<dbReference type="AlphaFoldDB" id="A0A7Y0L6K5"/>
<dbReference type="PANTHER" id="PTHR43290">
    <property type="entry name" value="MEVALONATE KINASE"/>
    <property type="match status" value="1"/>
</dbReference>
<dbReference type="GO" id="GO:0004496">
    <property type="term" value="F:mevalonate kinase activity"/>
    <property type="evidence" value="ECO:0007669"/>
    <property type="project" value="UniProtKB-EC"/>
</dbReference>
<dbReference type="InterPro" id="IPR014721">
    <property type="entry name" value="Ribsml_uS5_D2-typ_fold_subgr"/>
</dbReference>
<dbReference type="GO" id="GO:0019287">
    <property type="term" value="P:isopentenyl diphosphate biosynthetic process, mevalonate pathway"/>
    <property type="evidence" value="ECO:0007669"/>
    <property type="project" value="UniProtKB-UniPathway"/>
</dbReference>
<organism evidence="15 16">
    <name type="scientific">Sulfobacillus harzensis</name>
    <dbReference type="NCBI Taxonomy" id="2729629"/>
    <lineage>
        <taxon>Bacteria</taxon>
        <taxon>Bacillati</taxon>
        <taxon>Bacillota</taxon>
        <taxon>Clostridia</taxon>
        <taxon>Eubacteriales</taxon>
        <taxon>Clostridiales Family XVII. Incertae Sedis</taxon>
        <taxon>Sulfobacillus</taxon>
    </lineage>
</organism>
<evidence type="ECO:0000259" key="14">
    <source>
        <dbReference type="Pfam" id="PF08544"/>
    </source>
</evidence>
<evidence type="ECO:0000256" key="9">
    <source>
        <dbReference type="ARBA" id="ARBA00022840"/>
    </source>
</evidence>